<dbReference type="GO" id="GO:0031120">
    <property type="term" value="P:snRNA pseudouridine synthesis"/>
    <property type="evidence" value="ECO:0007669"/>
    <property type="project" value="TreeGrafter"/>
</dbReference>
<feature type="compositionally biased region" description="Basic residues" evidence="8">
    <location>
        <begin position="453"/>
        <end position="467"/>
    </location>
</feature>
<dbReference type="SUPFAM" id="SSF55120">
    <property type="entry name" value="Pseudouridine synthase"/>
    <property type="match status" value="1"/>
</dbReference>
<dbReference type="VEuPathDB" id="FungiDB:AMAG_02910"/>
<evidence type="ECO:0000256" key="2">
    <source>
        <dbReference type="ARBA" id="ARBA00001832"/>
    </source>
</evidence>
<comment type="catalytic activity">
    <reaction evidence="2">
        <text>uridine in snRNA = pseudouridine in snRNA</text>
        <dbReference type="Rhea" id="RHEA:51124"/>
        <dbReference type="Rhea" id="RHEA-COMP:12891"/>
        <dbReference type="Rhea" id="RHEA-COMP:12892"/>
        <dbReference type="ChEBI" id="CHEBI:65314"/>
        <dbReference type="ChEBI" id="CHEBI:65315"/>
    </reaction>
</comment>
<dbReference type="CDD" id="cd02572">
    <property type="entry name" value="PseudoU_synth_hDyskerin"/>
    <property type="match status" value="1"/>
</dbReference>
<dbReference type="GO" id="GO:1990481">
    <property type="term" value="P:mRNA pseudouridine synthesis"/>
    <property type="evidence" value="ECO:0007669"/>
    <property type="project" value="TreeGrafter"/>
</dbReference>
<dbReference type="Pfam" id="PF01472">
    <property type="entry name" value="PUA"/>
    <property type="match status" value="1"/>
</dbReference>
<dbReference type="STRING" id="578462.A0A0L0S3M9"/>
<keyword evidence="6" id="KW-0413">Isomerase</keyword>
<dbReference type="GO" id="GO:0031429">
    <property type="term" value="C:box H/ACA snoRNP complex"/>
    <property type="evidence" value="ECO:0007669"/>
    <property type="project" value="TreeGrafter"/>
</dbReference>
<dbReference type="PANTHER" id="PTHR23127:SF0">
    <property type="entry name" value="H_ACA RIBONUCLEOPROTEIN COMPLEX SUBUNIT DKC1"/>
    <property type="match status" value="1"/>
</dbReference>
<dbReference type="Gene3D" id="2.30.130.10">
    <property type="entry name" value="PUA domain"/>
    <property type="match status" value="1"/>
</dbReference>
<dbReference type="SMART" id="SM01136">
    <property type="entry name" value="DKCLD"/>
    <property type="match status" value="1"/>
</dbReference>
<dbReference type="FunFam" id="3.30.2350.10:FF:000001">
    <property type="entry name" value="H/ACA ribonucleoprotein complex subunit CBF5"/>
    <property type="match status" value="1"/>
</dbReference>
<feature type="compositionally biased region" description="Basic and acidic residues" evidence="8">
    <location>
        <begin position="468"/>
        <end position="477"/>
    </location>
</feature>
<evidence type="ECO:0000256" key="5">
    <source>
        <dbReference type="ARBA" id="ARBA00019272"/>
    </source>
</evidence>
<evidence type="ECO:0000256" key="3">
    <source>
        <dbReference type="ARBA" id="ARBA00001896"/>
    </source>
</evidence>
<dbReference type="InterPro" id="IPR012960">
    <property type="entry name" value="Dyskerin-like"/>
</dbReference>
<proteinExistence type="inferred from homology"/>
<dbReference type="eggNOG" id="KOG2529">
    <property type="taxonomic scope" value="Eukaryota"/>
</dbReference>
<keyword evidence="12" id="KW-1185">Reference proteome</keyword>
<sequence>MSQDHIIKPEGKTPALDTSEWPLLLKNFDKLHVRTGHYTPIPSGSTPLARPLAEYIRYGVINLDKPSNPSSHEVVAWIKRILRCEKTGHSGTLDPKVTGCLIVCIDRATRLVKSQQSAGKEYVSVLRLHDAVDSERKVAAAIETLTGSLFQRPPLISAVKRQLRVRTIYQSKLLEFDQDRNLAVFWVSCEAGTYVRTLCVHLGLLLGVGGHMQELRRVRSGAMSENDNLMTMHDVMDAQWLYDNTKDESYLRKVVMPLEKLLVGFKRIVLKDSAVNAICYGAKMMIPGLLRFESGIEVGDEVVLMTTKGEAIALAIAQMTTAVMATVDHGVVAKIKRVIMERDTYPRRWGLGPKAQEKKKLIKEGKLDKFGRPTEETPKNWTSGYVDYNRTDVPNAAKANDDDDAMEVEAETPVPAPTAVKRKAAELSDSESEPSTPVKATAAAPTEAEEKKEKKKEKKEKKEKKKAKTDDDGEKKEKKEKKDKKKKD</sequence>
<feature type="compositionally biased region" description="Acidic residues" evidence="8">
    <location>
        <begin position="401"/>
        <end position="410"/>
    </location>
</feature>
<accession>A0A0L0S3M9</accession>
<dbReference type="Proteomes" id="UP000054350">
    <property type="component" value="Unassembled WGS sequence"/>
</dbReference>
<dbReference type="NCBIfam" id="NF003280">
    <property type="entry name" value="PRK04270.1"/>
    <property type="match status" value="1"/>
</dbReference>
<evidence type="ECO:0000259" key="9">
    <source>
        <dbReference type="SMART" id="SM00359"/>
    </source>
</evidence>
<dbReference type="GO" id="GO:0009982">
    <property type="term" value="F:pseudouridine synthase activity"/>
    <property type="evidence" value="ECO:0007669"/>
    <property type="project" value="InterPro"/>
</dbReference>
<dbReference type="AlphaFoldDB" id="A0A0L0S3M9"/>
<dbReference type="NCBIfam" id="TIGR00451">
    <property type="entry name" value="unchar_dom_2"/>
    <property type="match status" value="1"/>
</dbReference>
<evidence type="ECO:0000256" key="7">
    <source>
        <dbReference type="ARBA" id="ARBA00072225"/>
    </source>
</evidence>
<dbReference type="GO" id="GO:0031118">
    <property type="term" value="P:rRNA pseudouridine synthesis"/>
    <property type="evidence" value="ECO:0007669"/>
    <property type="project" value="TreeGrafter"/>
</dbReference>
<dbReference type="OMA" id="KYGRTNE"/>
<organism evidence="11 12">
    <name type="scientific">Allomyces macrogynus (strain ATCC 38327)</name>
    <name type="common">Allomyces javanicus var. macrogynus</name>
    <dbReference type="NCBI Taxonomy" id="578462"/>
    <lineage>
        <taxon>Eukaryota</taxon>
        <taxon>Fungi</taxon>
        <taxon>Fungi incertae sedis</taxon>
        <taxon>Blastocladiomycota</taxon>
        <taxon>Blastocladiomycetes</taxon>
        <taxon>Blastocladiales</taxon>
        <taxon>Blastocladiaceae</taxon>
        <taxon>Allomyces</taxon>
    </lineage>
</organism>
<dbReference type="NCBIfam" id="TIGR00425">
    <property type="entry name" value="CBF5"/>
    <property type="match status" value="1"/>
</dbReference>
<feature type="domain" description="Dyskerin-like" evidence="10">
    <location>
        <begin position="17"/>
        <end position="75"/>
    </location>
</feature>
<dbReference type="GO" id="GO:0000495">
    <property type="term" value="P:box H/ACA sno(s)RNA 3'-end processing"/>
    <property type="evidence" value="ECO:0007669"/>
    <property type="project" value="TreeGrafter"/>
</dbReference>
<dbReference type="Gene3D" id="3.30.2350.10">
    <property type="entry name" value="Pseudouridine synthase"/>
    <property type="match status" value="1"/>
</dbReference>
<dbReference type="SUPFAM" id="SSF88697">
    <property type="entry name" value="PUA domain-like"/>
    <property type="match status" value="1"/>
</dbReference>
<gene>
    <name evidence="11" type="ORF">AMAG_02910</name>
</gene>
<dbReference type="InterPro" id="IPR020103">
    <property type="entry name" value="PsdUridine_synth_cat_dom_sf"/>
</dbReference>
<evidence type="ECO:0000256" key="4">
    <source>
        <dbReference type="ARBA" id="ARBA00008999"/>
    </source>
</evidence>
<evidence type="ECO:0000256" key="8">
    <source>
        <dbReference type="SAM" id="MobiDB-lite"/>
    </source>
</evidence>
<evidence type="ECO:0000313" key="11">
    <source>
        <dbReference type="EMBL" id="KNE57162.1"/>
    </source>
</evidence>
<feature type="compositionally biased region" description="Basic residues" evidence="8">
    <location>
        <begin position="478"/>
        <end position="488"/>
    </location>
</feature>
<dbReference type="InterPro" id="IPR004521">
    <property type="entry name" value="Uncharacterised_CHP00451"/>
</dbReference>
<protein>
    <recommendedName>
        <fullName evidence="5">H/ACA ribonucleoprotein complex subunit CBF5</fullName>
    </recommendedName>
    <alternativeName>
        <fullName evidence="7">H/ACA ribonucleoprotein complex subunit cbf5</fullName>
    </alternativeName>
</protein>
<evidence type="ECO:0000256" key="1">
    <source>
        <dbReference type="ARBA" id="ARBA00001166"/>
    </source>
</evidence>
<dbReference type="InterPro" id="IPR015947">
    <property type="entry name" value="PUA-like_sf"/>
</dbReference>
<comment type="catalytic activity">
    <reaction evidence="3">
        <text>uridine in 5S rRNA = pseudouridine in 5S rRNA</text>
        <dbReference type="Rhea" id="RHEA:47036"/>
        <dbReference type="Rhea" id="RHEA-COMP:11730"/>
        <dbReference type="Rhea" id="RHEA-COMP:11731"/>
        <dbReference type="ChEBI" id="CHEBI:65314"/>
        <dbReference type="ChEBI" id="CHEBI:65315"/>
    </reaction>
</comment>
<feature type="domain" description="PUA" evidence="9">
    <location>
        <begin position="266"/>
        <end position="340"/>
    </location>
</feature>
<reference evidence="11 12" key="1">
    <citation type="submission" date="2009-11" db="EMBL/GenBank/DDBJ databases">
        <title>Annotation of Allomyces macrogynus ATCC 38327.</title>
        <authorList>
            <consortium name="The Broad Institute Genome Sequencing Platform"/>
            <person name="Russ C."/>
            <person name="Cuomo C."/>
            <person name="Burger G."/>
            <person name="Gray M.W."/>
            <person name="Holland P.W.H."/>
            <person name="King N."/>
            <person name="Lang F.B.F."/>
            <person name="Roger A.J."/>
            <person name="Ruiz-Trillo I."/>
            <person name="Young S.K."/>
            <person name="Zeng Q."/>
            <person name="Gargeya S."/>
            <person name="Fitzgerald M."/>
            <person name="Haas B."/>
            <person name="Abouelleil A."/>
            <person name="Alvarado L."/>
            <person name="Arachchi H.M."/>
            <person name="Berlin A."/>
            <person name="Chapman S.B."/>
            <person name="Gearin G."/>
            <person name="Goldberg J."/>
            <person name="Griggs A."/>
            <person name="Gujja S."/>
            <person name="Hansen M."/>
            <person name="Heiman D."/>
            <person name="Howarth C."/>
            <person name="Larimer J."/>
            <person name="Lui A."/>
            <person name="MacDonald P.J.P."/>
            <person name="McCowen C."/>
            <person name="Montmayeur A."/>
            <person name="Murphy C."/>
            <person name="Neiman D."/>
            <person name="Pearson M."/>
            <person name="Priest M."/>
            <person name="Roberts A."/>
            <person name="Saif S."/>
            <person name="Shea T."/>
            <person name="Sisk P."/>
            <person name="Stolte C."/>
            <person name="Sykes S."/>
            <person name="Wortman J."/>
            <person name="Nusbaum C."/>
            <person name="Birren B."/>
        </authorList>
    </citation>
    <scope>NUCLEOTIDE SEQUENCE [LARGE SCALE GENOMIC DNA]</scope>
    <source>
        <strain evidence="11 12">ATCC 38327</strain>
    </source>
</reference>
<dbReference type="Pfam" id="PF01509">
    <property type="entry name" value="TruB_N"/>
    <property type="match status" value="1"/>
</dbReference>
<comment type="catalytic activity">
    <reaction evidence="1">
        <text>a uridine in mRNA = a pseudouridine in mRNA</text>
        <dbReference type="Rhea" id="RHEA:56644"/>
        <dbReference type="Rhea" id="RHEA-COMP:14658"/>
        <dbReference type="Rhea" id="RHEA-COMP:14659"/>
        <dbReference type="ChEBI" id="CHEBI:65314"/>
        <dbReference type="ChEBI" id="CHEBI:65315"/>
    </reaction>
</comment>
<comment type="similarity">
    <text evidence="4">Belongs to the pseudouridine synthase TruB family.</text>
</comment>
<dbReference type="InterPro" id="IPR002501">
    <property type="entry name" value="PsdUridine_synth_N"/>
</dbReference>
<dbReference type="SMART" id="SM00359">
    <property type="entry name" value="PUA"/>
    <property type="match status" value="1"/>
</dbReference>
<feature type="region of interest" description="Disordered" evidence="8">
    <location>
        <begin position="370"/>
        <end position="488"/>
    </location>
</feature>
<dbReference type="OrthoDB" id="10250002at2759"/>
<evidence type="ECO:0000256" key="6">
    <source>
        <dbReference type="ARBA" id="ARBA00023235"/>
    </source>
</evidence>
<dbReference type="GO" id="GO:0003723">
    <property type="term" value="F:RNA binding"/>
    <property type="evidence" value="ECO:0007669"/>
    <property type="project" value="InterPro"/>
</dbReference>
<dbReference type="InterPro" id="IPR036974">
    <property type="entry name" value="PUA_sf"/>
</dbReference>
<dbReference type="Pfam" id="PF16198">
    <property type="entry name" value="TruB_C_2"/>
    <property type="match status" value="1"/>
</dbReference>
<dbReference type="InterPro" id="IPR004802">
    <property type="entry name" value="tRNA_PsdUridine_synth_B_fam"/>
</dbReference>
<evidence type="ECO:0000313" key="12">
    <source>
        <dbReference type="Proteomes" id="UP000054350"/>
    </source>
</evidence>
<reference evidence="12" key="2">
    <citation type="submission" date="2009-11" db="EMBL/GenBank/DDBJ databases">
        <title>The Genome Sequence of Allomyces macrogynus strain ATCC 38327.</title>
        <authorList>
            <consortium name="The Broad Institute Genome Sequencing Platform"/>
            <person name="Russ C."/>
            <person name="Cuomo C."/>
            <person name="Shea T."/>
            <person name="Young S.K."/>
            <person name="Zeng Q."/>
            <person name="Koehrsen M."/>
            <person name="Haas B."/>
            <person name="Borodovsky M."/>
            <person name="Guigo R."/>
            <person name="Alvarado L."/>
            <person name="Berlin A."/>
            <person name="Borenstein D."/>
            <person name="Chen Z."/>
            <person name="Engels R."/>
            <person name="Freedman E."/>
            <person name="Gellesch M."/>
            <person name="Goldberg J."/>
            <person name="Griggs A."/>
            <person name="Gujja S."/>
            <person name="Heiman D."/>
            <person name="Hepburn T."/>
            <person name="Howarth C."/>
            <person name="Jen D."/>
            <person name="Larson L."/>
            <person name="Lewis B."/>
            <person name="Mehta T."/>
            <person name="Park D."/>
            <person name="Pearson M."/>
            <person name="Roberts A."/>
            <person name="Saif S."/>
            <person name="Shenoy N."/>
            <person name="Sisk P."/>
            <person name="Stolte C."/>
            <person name="Sykes S."/>
            <person name="Walk T."/>
            <person name="White J."/>
            <person name="Yandava C."/>
            <person name="Burger G."/>
            <person name="Gray M.W."/>
            <person name="Holland P.W.H."/>
            <person name="King N."/>
            <person name="Lang F.B.F."/>
            <person name="Roger A.J."/>
            <person name="Ruiz-Trillo I."/>
            <person name="Lander E."/>
            <person name="Nusbaum C."/>
        </authorList>
    </citation>
    <scope>NUCLEOTIDE SEQUENCE [LARGE SCALE GENOMIC DNA]</scope>
    <source>
        <strain evidence="12">ATCC 38327</strain>
    </source>
</reference>
<dbReference type="CDD" id="cd21148">
    <property type="entry name" value="PUA_Cbf5"/>
    <property type="match status" value="1"/>
</dbReference>
<evidence type="ECO:0000259" key="10">
    <source>
        <dbReference type="SMART" id="SM01136"/>
    </source>
</evidence>
<dbReference type="InterPro" id="IPR002478">
    <property type="entry name" value="PUA"/>
</dbReference>
<dbReference type="EMBL" id="GG745331">
    <property type="protein sequence ID" value="KNE57162.1"/>
    <property type="molecule type" value="Genomic_DNA"/>
</dbReference>
<dbReference type="PANTHER" id="PTHR23127">
    <property type="entry name" value="CENTROMERE/MICROTUBULE BINDING PROTEIN CBF5"/>
    <property type="match status" value="1"/>
</dbReference>
<dbReference type="PROSITE" id="PS50890">
    <property type="entry name" value="PUA"/>
    <property type="match status" value="1"/>
</dbReference>
<dbReference type="InterPro" id="IPR032819">
    <property type="entry name" value="TruB_C"/>
</dbReference>
<name>A0A0L0S3M9_ALLM3</name>
<dbReference type="Pfam" id="PF08068">
    <property type="entry name" value="DKCLD"/>
    <property type="match status" value="1"/>
</dbReference>